<dbReference type="RefSeq" id="WP_263530004.1">
    <property type="nucleotide sequence ID" value="NZ_JAOVZB010000003.1"/>
</dbReference>
<dbReference type="EMBL" id="JAOVZB010000003">
    <property type="protein sequence ID" value="MCV2402621.1"/>
    <property type="molecule type" value="Genomic_DNA"/>
</dbReference>
<feature type="signal peptide" evidence="1">
    <location>
        <begin position="1"/>
        <end position="21"/>
    </location>
</feature>
<evidence type="ECO:0000313" key="3">
    <source>
        <dbReference type="Proteomes" id="UP001209713"/>
    </source>
</evidence>
<keyword evidence="3" id="KW-1185">Reference proteome</keyword>
<gene>
    <name evidence="2" type="ORF">OFY17_06975</name>
</gene>
<dbReference type="Proteomes" id="UP001209713">
    <property type="component" value="Unassembled WGS sequence"/>
</dbReference>
<organism evidence="2 3">
    <name type="scientific">Marinomonas sargassi</name>
    <dbReference type="NCBI Taxonomy" id="2984494"/>
    <lineage>
        <taxon>Bacteria</taxon>
        <taxon>Pseudomonadati</taxon>
        <taxon>Pseudomonadota</taxon>
        <taxon>Gammaproteobacteria</taxon>
        <taxon>Oceanospirillales</taxon>
        <taxon>Oceanospirillaceae</taxon>
        <taxon>Marinomonas</taxon>
    </lineage>
</organism>
<feature type="chain" id="PRO_5046625215" evidence="1">
    <location>
        <begin position="22"/>
        <end position="368"/>
    </location>
</feature>
<keyword evidence="1" id="KW-0732">Signal</keyword>
<evidence type="ECO:0000256" key="1">
    <source>
        <dbReference type="SAM" id="SignalP"/>
    </source>
</evidence>
<protein>
    <submittedName>
        <fullName evidence="2">DUF1513 domain-containing protein</fullName>
    </submittedName>
</protein>
<dbReference type="Pfam" id="PF07433">
    <property type="entry name" value="DUF1513"/>
    <property type="match status" value="1"/>
</dbReference>
<reference evidence="2 3" key="1">
    <citation type="submission" date="2022-10" db="EMBL/GenBank/DDBJ databases">
        <title>Marinomonas transparenta sp. nov. and Marinomonas sargassi sp. nov., isolated from marine alga (Sargassum natans (L.) Gaillon).</title>
        <authorList>
            <person name="Wang Y."/>
        </authorList>
    </citation>
    <scope>NUCLEOTIDE SEQUENCE [LARGE SCALE GENOMIC DNA]</scope>
    <source>
        <strain evidence="2 3">C2222</strain>
    </source>
</reference>
<dbReference type="InterPro" id="IPR008311">
    <property type="entry name" value="UCP028101"/>
</dbReference>
<sequence length="368" mass="41127">MLTRRSFLALGSALTLTPTWAEISGAGTNRKLYASAFSTPEKKHYFGVIDDNGSILWKNTLPARAHAPVIHPEKAIIGIVSRRPGYFMHFYNLADAQLIKRIEPQKGHHFYGHATFSDDGKNLITQENHYPSGAGKIFIRQWPSGEIIHEYSSNGIGPHESILWQGNTLAIANGGLKTHPNNDREILNRETMEPNLTYLSLENGQPLNKLTHPKEYSQLSIRHLDINRDGIAALGFQYKGDLRDQVPLVALSHISWSDIKYLSMPEDVRIRFKQYCGSVCFDKSGNILAISTPRGGLVAFWDVNSKTYLGLKNCRDVCGIAPTDSSHEFLLSSGTGTLMRYNPIVGSTTMIKKHTNILWDNHLKCLSV</sequence>
<name>A0ABT2YRX0_9GAMM</name>
<dbReference type="PIRSF" id="PIRSF028101">
    <property type="entry name" value="UCP028101"/>
    <property type="match status" value="1"/>
</dbReference>
<comment type="caution">
    <text evidence="2">The sequence shown here is derived from an EMBL/GenBank/DDBJ whole genome shotgun (WGS) entry which is preliminary data.</text>
</comment>
<dbReference type="SUPFAM" id="SSF69322">
    <property type="entry name" value="Tricorn protease domain 2"/>
    <property type="match status" value="1"/>
</dbReference>
<accession>A0ABT2YRX0</accession>
<evidence type="ECO:0000313" key="2">
    <source>
        <dbReference type="EMBL" id="MCV2402621.1"/>
    </source>
</evidence>
<proteinExistence type="predicted"/>